<dbReference type="SUPFAM" id="SSF50447">
    <property type="entry name" value="Translation proteins"/>
    <property type="match status" value="1"/>
</dbReference>
<dbReference type="PANTHER" id="PTHR33692:SF1">
    <property type="entry name" value="RIBOSOME MATURATION FACTOR RIMM"/>
    <property type="match status" value="1"/>
</dbReference>
<comment type="subcellular location">
    <subcellularLocation>
        <location evidence="5">Cytoplasm</location>
    </subcellularLocation>
</comment>
<keyword evidence="4 5" id="KW-0143">Chaperone</keyword>
<dbReference type="eggNOG" id="COG0806">
    <property type="taxonomic scope" value="Bacteria"/>
</dbReference>
<dbReference type="GO" id="GO:0005840">
    <property type="term" value="C:ribosome"/>
    <property type="evidence" value="ECO:0007669"/>
    <property type="project" value="InterPro"/>
</dbReference>
<dbReference type="EMBL" id="ADMC01000028">
    <property type="protein sequence ID" value="EHP45741.1"/>
    <property type="molecule type" value="Genomic_DNA"/>
</dbReference>
<keyword evidence="9" id="KW-1185">Reference proteome</keyword>
<evidence type="ECO:0000256" key="5">
    <source>
        <dbReference type="HAMAP-Rule" id="MF_00014"/>
    </source>
</evidence>
<protein>
    <recommendedName>
        <fullName evidence="5">Ribosome maturation factor RimM</fullName>
    </recommendedName>
</protein>
<feature type="domain" description="RimM N-terminal" evidence="6">
    <location>
        <begin position="10"/>
        <end position="91"/>
    </location>
</feature>
<name>H1DKC7_9BACT</name>
<keyword evidence="2 5" id="KW-0690">Ribosome biogenesis</keyword>
<comment type="similarity">
    <text evidence="5">Belongs to the RimM family.</text>
</comment>
<dbReference type="STRING" id="742817.HMPREF9449_02713"/>
<gene>
    <name evidence="5" type="primary">rimM</name>
    <name evidence="8" type="ORF">HMPREF9449_02713</name>
</gene>
<dbReference type="GO" id="GO:0042274">
    <property type="term" value="P:ribosomal small subunit biogenesis"/>
    <property type="evidence" value="ECO:0007669"/>
    <property type="project" value="UniProtKB-UniRule"/>
</dbReference>
<comment type="subunit">
    <text evidence="5">Binds ribosomal protein uS19.</text>
</comment>
<dbReference type="InterPro" id="IPR056792">
    <property type="entry name" value="PRC_RimM"/>
</dbReference>
<dbReference type="InterPro" id="IPR036976">
    <property type="entry name" value="RimM_N_sf"/>
</dbReference>
<dbReference type="PATRIC" id="fig|742817.3.peg.2905"/>
<evidence type="ECO:0000256" key="4">
    <source>
        <dbReference type="ARBA" id="ARBA00023186"/>
    </source>
</evidence>
<accession>H1DKC7</accession>
<comment type="function">
    <text evidence="5">An accessory protein needed during the final step in the assembly of 30S ribosomal subunit, possibly for assembly of the head region. Essential for efficient processing of 16S rRNA. May be needed both before and after RbfA during the maturation of 16S rRNA. It has affinity for free ribosomal 30S subunits but not for 70S ribosomes.</text>
</comment>
<dbReference type="Gene3D" id="2.40.30.60">
    <property type="entry name" value="RimM"/>
    <property type="match status" value="1"/>
</dbReference>
<dbReference type="HOGENOM" id="CLU_077636_4_1_10"/>
<keyword evidence="1 5" id="KW-0963">Cytoplasm</keyword>
<dbReference type="InterPro" id="IPR009000">
    <property type="entry name" value="Transl_B-barrel_sf"/>
</dbReference>
<dbReference type="InterPro" id="IPR011033">
    <property type="entry name" value="PRC_barrel-like_sf"/>
</dbReference>
<dbReference type="RefSeq" id="WP_009137857.1">
    <property type="nucleotide sequence ID" value="NZ_JH594597.1"/>
</dbReference>
<dbReference type="Pfam" id="PF24986">
    <property type="entry name" value="PRC_RimM"/>
    <property type="match status" value="1"/>
</dbReference>
<dbReference type="GO" id="GO:0005737">
    <property type="term" value="C:cytoplasm"/>
    <property type="evidence" value="ECO:0007669"/>
    <property type="project" value="UniProtKB-SubCell"/>
</dbReference>
<keyword evidence="3 5" id="KW-0698">rRNA processing</keyword>
<dbReference type="InterPro" id="IPR002676">
    <property type="entry name" value="RimM_N"/>
</dbReference>
<sequence>MIRTEDCIPVGKIIKSHNLQGEVVIFTENDLLEEYAEEPVFISLEGAPVPFFIANEGISVRNRNTYIVKFDFVDTLEQAERLIGHEVLLPKNLFPEIEEDGEADVDIETLKEFEVEDERSGRTGRLLDVADYSGNVVFTIAIWDKEILLPFSEDYIKRIDFEEKKLIVFIPQEIIDLY</sequence>
<comment type="domain">
    <text evidence="5">The PRC barrel domain binds ribosomal protein uS19.</text>
</comment>
<dbReference type="NCBIfam" id="TIGR02273">
    <property type="entry name" value="16S_RimM"/>
    <property type="match status" value="1"/>
</dbReference>
<evidence type="ECO:0000313" key="9">
    <source>
        <dbReference type="Proteomes" id="UP000004892"/>
    </source>
</evidence>
<dbReference type="GO" id="GO:0043022">
    <property type="term" value="F:ribosome binding"/>
    <property type="evidence" value="ECO:0007669"/>
    <property type="project" value="InterPro"/>
</dbReference>
<dbReference type="Pfam" id="PF01782">
    <property type="entry name" value="RimM"/>
    <property type="match status" value="1"/>
</dbReference>
<dbReference type="SUPFAM" id="SSF50346">
    <property type="entry name" value="PRC-barrel domain"/>
    <property type="match status" value="1"/>
</dbReference>
<evidence type="ECO:0000259" key="6">
    <source>
        <dbReference type="Pfam" id="PF01782"/>
    </source>
</evidence>
<dbReference type="Gene3D" id="2.30.30.240">
    <property type="entry name" value="PRC-barrel domain"/>
    <property type="match status" value="1"/>
</dbReference>
<dbReference type="HAMAP" id="MF_00014">
    <property type="entry name" value="Ribosome_mat_RimM"/>
    <property type="match status" value="1"/>
</dbReference>
<dbReference type="Proteomes" id="UP000004892">
    <property type="component" value="Unassembled WGS sequence"/>
</dbReference>
<proteinExistence type="inferred from homology"/>
<dbReference type="AlphaFoldDB" id="H1DKC7"/>
<feature type="domain" description="Ribosome maturation factor RimM PRC barrel" evidence="7">
    <location>
        <begin position="110"/>
        <end position="173"/>
    </location>
</feature>
<dbReference type="GeneID" id="98070243"/>
<evidence type="ECO:0000256" key="1">
    <source>
        <dbReference type="ARBA" id="ARBA00022490"/>
    </source>
</evidence>
<evidence type="ECO:0000313" key="8">
    <source>
        <dbReference type="EMBL" id="EHP45741.1"/>
    </source>
</evidence>
<evidence type="ECO:0000256" key="2">
    <source>
        <dbReference type="ARBA" id="ARBA00022517"/>
    </source>
</evidence>
<dbReference type="GO" id="GO:0006364">
    <property type="term" value="P:rRNA processing"/>
    <property type="evidence" value="ECO:0007669"/>
    <property type="project" value="UniProtKB-UniRule"/>
</dbReference>
<evidence type="ECO:0000259" key="7">
    <source>
        <dbReference type="Pfam" id="PF24986"/>
    </source>
</evidence>
<comment type="caution">
    <text evidence="8">The sequence shown here is derived from an EMBL/GenBank/DDBJ whole genome shotgun (WGS) entry which is preliminary data.</text>
</comment>
<organism evidence="8 9">
    <name type="scientific">Odoribacter laneus YIT 12061</name>
    <dbReference type="NCBI Taxonomy" id="742817"/>
    <lineage>
        <taxon>Bacteria</taxon>
        <taxon>Pseudomonadati</taxon>
        <taxon>Bacteroidota</taxon>
        <taxon>Bacteroidia</taxon>
        <taxon>Bacteroidales</taxon>
        <taxon>Odoribacteraceae</taxon>
        <taxon>Odoribacter</taxon>
    </lineage>
</organism>
<reference evidence="8 9" key="1">
    <citation type="submission" date="2012-01" db="EMBL/GenBank/DDBJ databases">
        <title>The Genome Sequence of Odoribacter laneus YIT 12061.</title>
        <authorList>
            <consortium name="The Broad Institute Genome Sequencing Platform"/>
            <person name="Earl A."/>
            <person name="Ward D."/>
            <person name="Feldgarden M."/>
            <person name="Gevers D."/>
            <person name="Morotomi M."/>
            <person name="Young S.K."/>
            <person name="Zeng Q."/>
            <person name="Gargeya S."/>
            <person name="Fitzgerald M."/>
            <person name="Haas B."/>
            <person name="Abouelleil A."/>
            <person name="Alvarado L."/>
            <person name="Arachchi H.M."/>
            <person name="Berlin A."/>
            <person name="Chapman S.B."/>
            <person name="Gearin G."/>
            <person name="Goldberg J."/>
            <person name="Griggs A."/>
            <person name="Gujja S."/>
            <person name="Hansen M."/>
            <person name="Heiman D."/>
            <person name="Howarth C."/>
            <person name="Larimer J."/>
            <person name="Lui A."/>
            <person name="MacDonald P.J.P."/>
            <person name="McCowen C."/>
            <person name="Montmayeur A."/>
            <person name="Murphy C."/>
            <person name="Neiman D."/>
            <person name="Pearson M."/>
            <person name="Priest M."/>
            <person name="Roberts A."/>
            <person name="Saif S."/>
            <person name="Shea T."/>
            <person name="Sisk P."/>
            <person name="Stolte C."/>
            <person name="Sykes S."/>
            <person name="Wortman J."/>
            <person name="Nusbaum C."/>
            <person name="Birren B."/>
        </authorList>
    </citation>
    <scope>NUCLEOTIDE SEQUENCE [LARGE SCALE GENOMIC DNA]</scope>
    <source>
        <strain evidence="8 9">YIT 12061</strain>
    </source>
</reference>
<dbReference type="InterPro" id="IPR011961">
    <property type="entry name" value="RimM"/>
</dbReference>
<dbReference type="PANTHER" id="PTHR33692">
    <property type="entry name" value="RIBOSOME MATURATION FACTOR RIMM"/>
    <property type="match status" value="1"/>
</dbReference>
<evidence type="ECO:0000256" key="3">
    <source>
        <dbReference type="ARBA" id="ARBA00022552"/>
    </source>
</evidence>